<organism evidence="1 2">
    <name type="scientific">Diphasiastrum complanatum</name>
    <name type="common">Issler's clubmoss</name>
    <name type="synonym">Lycopodium complanatum</name>
    <dbReference type="NCBI Taxonomy" id="34168"/>
    <lineage>
        <taxon>Eukaryota</taxon>
        <taxon>Viridiplantae</taxon>
        <taxon>Streptophyta</taxon>
        <taxon>Embryophyta</taxon>
        <taxon>Tracheophyta</taxon>
        <taxon>Lycopodiopsida</taxon>
        <taxon>Lycopodiales</taxon>
        <taxon>Lycopodiaceae</taxon>
        <taxon>Lycopodioideae</taxon>
        <taxon>Diphasiastrum</taxon>
    </lineage>
</organism>
<protein>
    <submittedName>
        <fullName evidence="1">Uncharacterized protein</fullName>
    </submittedName>
</protein>
<name>A0ACC2D5I0_DIPCM</name>
<accession>A0ACC2D5I0</accession>
<evidence type="ECO:0000313" key="1">
    <source>
        <dbReference type="EMBL" id="KAJ7549398.1"/>
    </source>
</evidence>
<proteinExistence type="predicted"/>
<reference evidence="2" key="1">
    <citation type="journal article" date="2024" name="Proc. Natl. Acad. Sci. U.S.A.">
        <title>Extraordinary preservation of gene collinearity over three hundred million years revealed in homosporous lycophytes.</title>
        <authorList>
            <person name="Li C."/>
            <person name="Wickell D."/>
            <person name="Kuo L.Y."/>
            <person name="Chen X."/>
            <person name="Nie B."/>
            <person name="Liao X."/>
            <person name="Peng D."/>
            <person name="Ji J."/>
            <person name="Jenkins J."/>
            <person name="Williams M."/>
            <person name="Shu S."/>
            <person name="Plott C."/>
            <person name="Barry K."/>
            <person name="Rajasekar S."/>
            <person name="Grimwood J."/>
            <person name="Han X."/>
            <person name="Sun S."/>
            <person name="Hou Z."/>
            <person name="He W."/>
            <person name="Dai G."/>
            <person name="Sun C."/>
            <person name="Schmutz J."/>
            <person name="Leebens-Mack J.H."/>
            <person name="Li F.W."/>
            <person name="Wang L."/>
        </authorList>
    </citation>
    <scope>NUCLEOTIDE SEQUENCE [LARGE SCALE GENOMIC DNA]</scope>
    <source>
        <strain evidence="2">cv. PW_Plant_1</strain>
    </source>
</reference>
<keyword evidence="2" id="KW-1185">Reference proteome</keyword>
<evidence type="ECO:0000313" key="2">
    <source>
        <dbReference type="Proteomes" id="UP001162992"/>
    </source>
</evidence>
<dbReference type="Proteomes" id="UP001162992">
    <property type="component" value="Chromosome 7"/>
</dbReference>
<dbReference type="EMBL" id="CM055098">
    <property type="protein sequence ID" value="KAJ7549398.1"/>
    <property type="molecule type" value="Genomic_DNA"/>
</dbReference>
<sequence>MKKAISAILLMVVLLSTTAFGRHIEDSRGRERERERERQRGRGEGPYFRDLEPRRPKQLIKSEGGEIEEWTADEYKALGEANMAAAKFTLNPRGLLLPAYIDNHAIKVVVAGSARMGLVLPFGDRGIERYVYRVEEGDVIAIPRGVPTWWYNDGNERTELVGIADTSSGERPGYVQPFALVGGKEEREFGSVLRGFDREILARAWDVDEQTVTRLLESQNGTGIVRVREGIEIPEATEGEGNTFFGEFVYRVKRSRADVRVERGGELHVVNRNKLAVLEHLNLGMTCVKLEPNAMCAPGWSVNAHKVIYVVRGSGRIQIVRDNGEQALDTEVREGSLLVIPRSFPSAKIAGSDGIDYLTVLTSDMPLVQFLAGRNSVFKGIPSEVVARSFNIDEDLEMKMREKRCEEAIILPSGSGRERERRRRRKGDKDEPHYHYSMVDASNEFLQIDLGF</sequence>
<comment type="caution">
    <text evidence="1">The sequence shown here is derived from an EMBL/GenBank/DDBJ whole genome shotgun (WGS) entry which is preliminary data.</text>
</comment>
<gene>
    <name evidence="1" type="ORF">O6H91_07G052100</name>
</gene>